<organism evidence="2 3">
    <name type="scientific">Herminiimonas glaciei</name>
    <dbReference type="NCBI Taxonomy" id="523788"/>
    <lineage>
        <taxon>Bacteria</taxon>
        <taxon>Pseudomonadati</taxon>
        <taxon>Pseudomonadota</taxon>
        <taxon>Betaproteobacteria</taxon>
        <taxon>Burkholderiales</taxon>
        <taxon>Oxalobacteraceae</taxon>
        <taxon>Herminiimonas</taxon>
    </lineage>
</organism>
<reference evidence="3" key="1">
    <citation type="journal article" date="2019" name="Int. J. Syst. Evol. Microbiol.">
        <title>The Global Catalogue of Microorganisms (GCM) 10K type strain sequencing project: providing services to taxonomists for standard genome sequencing and annotation.</title>
        <authorList>
            <consortium name="The Broad Institute Genomics Platform"/>
            <consortium name="The Broad Institute Genome Sequencing Center for Infectious Disease"/>
            <person name="Wu L."/>
            <person name="Ma J."/>
        </authorList>
    </citation>
    <scope>NUCLEOTIDE SEQUENCE [LARGE SCALE GENOMIC DNA]</scope>
    <source>
        <strain evidence="3">KACC 12508</strain>
    </source>
</reference>
<comment type="caution">
    <text evidence="2">The sequence shown here is derived from an EMBL/GenBank/DDBJ whole genome shotgun (WGS) entry which is preliminary data.</text>
</comment>
<dbReference type="RefSeq" id="WP_382271666.1">
    <property type="nucleotide sequence ID" value="NZ_JBHTBU010000001.1"/>
</dbReference>
<keyword evidence="1" id="KW-0812">Transmembrane</keyword>
<dbReference type="EMBL" id="JBHTBU010000001">
    <property type="protein sequence ID" value="MFC7288323.1"/>
    <property type="molecule type" value="Genomic_DNA"/>
</dbReference>
<gene>
    <name evidence="2" type="ORF">ACFQPC_09775</name>
</gene>
<evidence type="ECO:0000313" key="2">
    <source>
        <dbReference type="EMBL" id="MFC7288323.1"/>
    </source>
</evidence>
<accession>A0ABW2IB78</accession>
<dbReference type="Proteomes" id="UP001596542">
    <property type="component" value="Unassembled WGS sequence"/>
</dbReference>
<keyword evidence="1" id="KW-1133">Transmembrane helix</keyword>
<feature type="transmembrane region" description="Helical" evidence="1">
    <location>
        <begin position="6"/>
        <end position="26"/>
    </location>
</feature>
<feature type="transmembrane region" description="Helical" evidence="1">
    <location>
        <begin position="38"/>
        <end position="56"/>
    </location>
</feature>
<keyword evidence="3" id="KW-1185">Reference proteome</keyword>
<sequence length="103" mass="11404">MEFSAGYFVLLLVGFIAVVLPSTIVAIRFWSVSRFSRACVLVGILVLLVLGILMLVGESDPSPSALEWNSLLFIFIWGVWFYTAMLVYGVLQGSKALVRKKSD</sequence>
<protein>
    <submittedName>
        <fullName evidence="2">Uncharacterized protein</fullName>
    </submittedName>
</protein>
<evidence type="ECO:0000313" key="3">
    <source>
        <dbReference type="Proteomes" id="UP001596542"/>
    </source>
</evidence>
<keyword evidence="1" id="KW-0472">Membrane</keyword>
<proteinExistence type="predicted"/>
<name>A0ABW2IB78_9BURK</name>
<evidence type="ECO:0000256" key="1">
    <source>
        <dbReference type="SAM" id="Phobius"/>
    </source>
</evidence>
<feature type="transmembrane region" description="Helical" evidence="1">
    <location>
        <begin position="68"/>
        <end position="91"/>
    </location>
</feature>